<keyword evidence="4 7" id="KW-0489">Methyltransferase</keyword>
<comment type="subcellular location">
    <subcellularLocation>
        <location evidence="1 7">Cytoplasm</location>
    </subcellularLocation>
</comment>
<dbReference type="PANTHER" id="PTHR11579:SF0">
    <property type="entry name" value="PROTEIN-L-ISOASPARTATE(D-ASPARTATE) O-METHYLTRANSFERASE"/>
    <property type="match status" value="1"/>
</dbReference>
<evidence type="ECO:0000256" key="5">
    <source>
        <dbReference type="ARBA" id="ARBA00022679"/>
    </source>
</evidence>
<dbReference type="SUPFAM" id="SSF53335">
    <property type="entry name" value="S-adenosyl-L-methionine-dependent methyltransferases"/>
    <property type="match status" value="1"/>
</dbReference>
<dbReference type="InterPro" id="IPR029063">
    <property type="entry name" value="SAM-dependent_MTases_sf"/>
</dbReference>
<evidence type="ECO:0000256" key="7">
    <source>
        <dbReference type="HAMAP-Rule" id="MF_00090"/>
    </source>
</evidence>
<dbReference type="CDD" id="cd02440">
    <property type="entry name" value="AdoMet_MTases"/>
    <property type="match status" value="1"/>
</dbReference>
<dbReference type="PANTHER" id="PTHR11579">
    <property type="entry name" value="PROTEIN-L-ISOASPARTATE O-METHYLTRANSFERASE"/>
    <property type="match status" value="1"/>
</dbReference>
<reference evidence="8" key="1">
    <citation type="submission" date="2017-02" db="EMBL/GenBank/DDBJ databases">
        <title>Delving into the versatile metabolic prowess of the omnipresent phylum Bacteroidetes.</title>
        <authorList>
            <person name="Nobu M.K."/>
            <person name="Mei R."/>
            <person name="Narihiro T."/>
            <person name="Kuroda K."/>
            <person name="Liu W.-T."/>
        </authorList>
    </citation>
    <scope>NUCLEOTIDE SEQUENCE</scope>
    <source>
        <strain evidence="8">ADurb.Bin131</strain>
    </source>
</reference>
<evidence type="ECO:0000256" key="4">
    <source>
        <dbReference type="ARBA" id="ARBA00022603"/>
    </source>
</evidence>
<dbReference type="GO" id="GO:0030091">
    <property type="term" value="P:protein repair"/>
    <property type="evidence" value="ECO:0007669"/>
    <property type="project" value="UniProtKB-UniRule"/>
</dbReference>
<keyword evidence="6 7" id="KW-0949">S-adenosyl-L-methionine</keyword>
<feature type="active site" evidence="7">
    <location>
        <position position="65"/>
    </location>
</feature>
<keyword evidence="3 7" id="KW-0963">Cytoplasm</keyword>
<evidence type="ECO:0000256" key="2">
    <source>
        <dbReference type="ARBA" id="ARBA00005369"/>
    </source>
</evidence>
<dbReference type="GO" id="GO:0032259">
    <property type="term" value="P:methylation"/>
    <property type="evidence" value="ECO:0007669"/>
    <property type="project" value="UniProtKB-KW"/>
</dbReference>
<dbReference type="EMBL" id="MWDQ01000049">
    <property type="protein sequence ID" value="OQB74183.1"/>
    <property type="molecule type" value="Genomic_DNA"/>
</dbReference>
<comment type="similarity">
    <text evidence="2 7">Belongs to the methyltransferase superfamily. L-isoaspartyl/D-aspartyl protein methyltransferase family.</text>
</comment>
<dbReference type="HAMAP" id="MF_00090">
    <property type="entry name" value="PIMT"/>
    <property type="match status" value="1"/>
</dbReference>
<dbReference type="Pfam" id="PF01135">
    <property type="entry name" value="PCMT"/>
    <property type="match status" value="1"/>
</dbReference>
<evidence type="ECO:0000313" key="8">
    <source>
        <dbReference type="EMBL" id="OQB74183.1"/>
    </source>
</evidence>
<proteinExistence type="inferred from homology"/>
<gene>
    <name evidence="7 8" type="primary">pcm</name>
    <name evidence="8" type="ORF">BWX89_00619</name>
</gene>
<dbReference type="GO" id="GO:0004719">
    <property type="term" value="F:protein-L-isoaspartate (D-aspartate) O-methyltransferase activity"/>
    <property type="evidence" value="ECO:0007669"/>
    <property type="project" value="UniProtKB-UniRule"/>
</dbReference>
<dbReference type="FunFam" id="3.40.50.150:FF:000010">
    <property type="entry name" value="Protein-L-isoaspartate O-methyltransferase"/>
    <property type="match status" value="1"/>
</dbReference>
<comment type="catalytic activity">
    <reaction evidence="7">
        <text>[protein]-L-isoaspartate + S-adenosyl-L-methionine = [protein]-L-isoaspartate alpha-methyl ester + S-adenosyl-L-homocysteine</text>
        <dbReference type="Rhea" id="RHEA:12705"/>
        <dbReference type="Rhea" id="RHEA-COMP:12143"/>
        <dbReference type="Rhea" id="RHEA-COMP:12144"/>
        <dbReference type="ChEBI" id="CHEBI:57856"/>
        <dbReference type="ChEBI" id="CHEBI:59789"/>
        <dbReference type="ChEBI" id="CHEBI:90596"/>
        <dbReference type="ChEBI" id="CHEBI:90598"/>
        <dbReference type="EC" id="2.1.1.77"/>
    </reaction>
</comment>
<dbReference type="Gene3D" id="3.40.50.150">
    <property type="entry name" value="Vaccinia Virus protein VP39"/>
    <property type="match status" value="1"/>
</dbReference>
<dbReference type="NCBIfam" id="TIGR00080">
    <property type="entry name" value="pimt"/>
    <property type="match status" value="1"/>
</dbReference>
<sequence>MEEKTDFEKLRRLMVDYQIRSRGIKNKRVISALIKVPREEFVPDELKQSAYDDCPLPIGYGQTISQPYIVALMTELADPKAGMRVLEIGTGSGYQTAILCEIGCEVFSIERISEIAEKAENTLKKLGYNPRIFIGDGTAGLQDYQPYQAIIVTAGAPDIPEPLIEQLDEGGRIVIPVGDLFSQTLIRGIKNKGKLITENYGGCQFVPLKGKYGWK</sequence>
<organism evidence="8">
    <name type="scientific">candidate division TA06 bacterium ADurb.Bin131</name>
    <dbReference type="NCBI Taxonomy" id="1852827"/>
    <lineage>
        <taxon>Bacteria</taxon>
        <taxon>Bacteria division TA06</taxon>
    </lineage>
</organism>
<dbReference type="GO" id="GO:0005737">
    <property type="term" value="C:cytoplasm"/>
    <property type="evidence" value="ECO:0007669"/>
    <property type="project" value="UniProtKB-SubCell"/>
</dbReference>
<dbReference type="NCBIfam" id="NF001453">
    <property type="entry name" value="PRK00312.1"/>
    <property type="match status" value="1"/>
</dbReference>
<evidence type="ECO:0000256" key="1">
    <source>
        <dbReference type="ARBA" id="ARBA00004496"/>
    </source>
</evidence>
<name>A0A1V6CBB0_UNCT6</name>
<dbReference type="EC" id="2.1.1.77" evidence="7"/>
<dbReference type="Proteomes" id="UP000485562">
    <property type="component" value="Unassembled WGS sequence"/>
</dbReference>
<protein>
    <recommendedName>
        <fullName evidence="7">Protein-L-isoaspartate O-methyltransferase</fullName>
        <ecNumber evidence="7">2.1.1.77</ecNumber>
    </recommendedName>
    <alternativeName>
        <fullName evidence="7">L-isoaspartyl protein carboxyl methyltransferase</fullName>
    </alternativeName>
    <alternativeName>
        <fullName evidence="7">Protein L-isoaspartyl methyltransferase</fullName>
    </alternativeName>
    <alternativeName>
        <fullName evidence="7">Protein-beta-aspartate methyltransferase</fullName>
        <shortName evidence="7">PIMT</shortName>
    </alternativeName>
</protein>
<dbReference type="InterPro" id="IPR000682">
    <property type="entry name" value="PCMT"/>
</dbReference>
<comment type="caution">
    <text evidence="8">The sequence shown here is derived from an EMBL/GenBank/DDBJ whole genome shotgun (WGS) entry which is preliminary data.</text>
</comment>
<comment type="function">
    <text evidence="7">Catalyzes the methyl esterification of L-isoaspartyl residues in peptides and proteins that result from spontaneous decomposition of normal L-aspartyl and L-asparaginyl residues. It plays a role in the repair and/or degradation of damaged proteins.</text>
</comment>
<evidence type="ECO:0000256" key="3">
    <source>
        <dbReference type="ARBA" id="ARBA00022490"/>
    </source>
</evidence>
<evidence type="ECO:0000256" key="6">
    <source>
        <dbReference type="ARBA" id="ARBA00022691"/>
    </source>
</evidence>
<accession>A0A1V6CBB0</accession>
<dbReference type="AlphaFoldDB" id="A0A1V6CBB0"/>
<keyword evidence="5 7" id="KW-0808">Transferase</keyword>